<reference evidence="4 5" key="1">
    <citation type="submission" date="2019-04" db="EMBL/GenBank/DDBJ databases">
        <title>Fungal friends and foes A comparative genomics study of 23 Aspergillus species from section Flavi.</title>
        <authorList>
            <consortium name="DOE Joint Genome Institute"/>
            <person name="Kjaerbolling I."/>
            <person name="Vesth T.C."/>
            <person name="Frisvad J.C."/>
            <person name="Nybo J.L."/>
            <person name="Theobald S."/>
            <person name="Kildgaard S."/>
            <person name="Petersen T.I."/>
            <person name="Kuo A."/>
            <person name="Sato A."/>
            <person name="Lyhne E.K."/>
            <person name="Kogle M.E."/>
            <person name="Wiebenga A."/>
            <person name="Kun R.S."/>
            <person name="Lubbers R.J."/>
            <person name="Makela M.R."/>
            <person name="Barry K."/>
            <person name="Chovatia M."/>
            <person name="Clum A."/>
            <person name="Daum C."/>
            <person name="Haridas S."/>
            <person name="He G."/>
            <person name="LaButti K."/>
            <person name="Lipzen A."/>
            <person name="Mondo S."/>
            <person name="Pangilinan J."/>
            <person name="Riley R."/>
            <person name="Salamov A."/>
            <person name="Simmons B.A."/>
            <person name="Magnuson J.K."/>
            <person name="Henrissat B."/>
            <person name="Mortensen U.H."/>
            <person name="Larsen T.O."/>
            <person name="De vries R.P."/>
            <person name="Grigoriev I.V."/>
            <person name="Machida M."/>
            <person name="Baker S.E."/>
            <person name="Andersen M.R."/>
        </authorList>
    </citation>
    <scope>NUCLEOTIDE SEQUENCE [LARGE SCALE GENOMIC DNA]</scope>
    <source>
        <strain evidence="4 5">CBS 117618</strain>
    </source>
</reference>
<proteinExistence type="predicted"/>
<evidence type="ECO:0000256" key="3">
    <source>
        <dbReference type="SAM" id="SignalP"/>
    </source>
</evidence>
<sequence>MHSPQRAMMFSLQVLVLLFPLLTLVHGVEIIQPAQGDRLNAMDGLIVRWKYNSSHDTLEADFQIGQEGYNIVPHAIVKLNASSIAFEPGHVTRLLGPSAFVRIWNADWIATSSVKELAKVSGFTLTTWTTLVSMISSIPSTTTTRPGTITGTSVSNDSLSTTEQPKTTVTLTAIPDPMLEESSQGLSTSAKAGIGVAVSVGAIMVIAAAAFFLVRNRRKQADRGDVRAELPATPTSKKVAVVSEPAELQSTSTTKHESYELPV</sequence>
<feature type="chain" id="PRO_5025000245" evidence="3">
    <location>
        <begin position="28"/>
        <end position="263"/>
    </location>
</feature>
<feature type="region of interest" description="Disordered" evidence="1">
    <location>
        <begin position="142"/>
        <end position="165"/>
    </location>
</feature>
<feature type="region of interest" description="Disordered" evidence="1">
    <location>
        <begin position="222"/>
        <end position="263"/>
    </location>
</feature>
<feature type="compositionally biased region" description="Polar residues" evidence="1">
    <location>
        <begin position="154"/>
        <end position="165"/>
    </location>
</feature>
<keyword evidence="2" id="KW-1133">Transmembrane helix</keyword>
<evidence type="ECO:0000256" key="2">
    <source>
        <dbReference type="SAM" id="Phobius"/>
    </source>
</evidence>
<keyword evidence="2" id="KW-0812">Transmembrane</keyword>
<feature type="signal peptide" evidence="3">
    <location>
        <begin position="1"/>
        <end position="27"/>
    </location>
</feature>
<dbReference type="AlphaFoldDB" id="A0A5N6DYW3"/>
<feature type="transmembrane region" description="Helical" evidence="2">
    <location>
        <begin position="192"/>
        <end position="214"/>
    </location>
</feature>
<evidence type="ECO:0000256" key="1">
    <source>
        <dbReference type="SAM" id="MobiDB-lite"/>
    </source>
</evidence>
<organism evidence="4 5">
    <name type="scientific">Aspergillus parasiticus</name>
    <dbReference type="NCBI Taxonomy" id="5067"/>
    <lineage>
        <taxon>Eukaryota</taxon>
        <taxon>Fungi</taxon>
        <taxon>Dikarya</taxon>
        <taxon>Ascomycota</taxon>
        <taxon>Pezizomycotina</taxon>
        <taxon>Eurotiomycetes</taxon>
        <taxon>Eurotiomycetidae</taxon>
        <taxon>Eurotiales</taxon>
        <taxon>Aspergillaceae</taxon>
        <taxon>Aspergillus</taxon>
        <taxon>Aspergillus subgen. Circumdati</taxon>
    </lineage>
</organism>
<dbReference type="EMBL" id="ML734942">
    <property type="protein sequence ID" value="KAB8210401.1"/>
    <property type="molecule type" value="Genomic_DNA"/>
</dbReference>
<dbReference type="OMA" id="SAFVRIW"/>
<keyword evidence="2" id="KW-0472">Membrane</keyword>
<name>A0A5N6DYW3_ASPPA</name>
<feature type="compositionally biased region" description="Basic and acidic residues" evidence="1">
    <location>
        <begin position="254"/>
        <end position="263"/>
    </location>
</feature>
<dbReference type="Proteomes" id="UP000326532">
    <property type="component" value="Unassembled WGS sequence"/>
</dbReference>
<keyword evidence="3" id="KW-0732">Signal</keyword>
<keyword evidence="5" id="KW-1185">Reference proteome</keyword>
<accession>A0A5N6DYW3</accession>
<protein>
    <submittedName>
        <fullName evidence="4">Uncharacterized protein</fullName>
    </submittedName>
</protein>
<evidence type="ECO:0000313" key="4">
    <source>
        <dbReference type="EMBL" id="KAB8210401.1"/>
    </source>
</evidence>
<gene>
    <name evidence="4" type="ORF">BDV34DRAFT_186702</name>
</gene>
<evidence type="ECO:0000313" key="5">
    <source>
        <dbReference type="Proteomes" id="UP000326532"/>
    </source>
</evidence>
<feature type="compositionally biased region" description="Low complexity" evidence="1">
    <location>
        <begin position="142"/>
        <end position="153"/>
    </location>
</feature>
<dbReference type="VEuPathDB" id="FungiDB:BDV34DRAFT_186702"/>